<protein>
    <submittedName>
        <fullName evidence="2">TadE-like protein</fullName>
    </submittedName>
</protein>
<dbReference type="InterPro" id="IPR012495">
    <property type="entry name" value="TadE-like_dom"/>
</dbReference>
<organism evidence="2 3">
    <name type="scientific">Rosistilla ulvae</name>
    <dbReference type="NCBI Taxonomy" id="1930277"/>
    <lineage>
        <taxon>Bacteria</taxon>
        <taxon>Pseudomonadati</taxon>
        <taxon>Planctomycetota</taxon>
        <taxon>Planctomycetia</taxon>
        <taxon>Pirellulales</taxon>
        <taxon>Pirellulaceae</taxon>
        <taxon>Rosistilla</taxon>
    </lineage>
</organism>
<accession>A0A517M261</accession>
<dbReference type="Pfam" id="PF07811">
    <property type="entry name" value="TadE"/>
    <property type="match status" value="1"/>
</dbReference>
<name>A0A517M261_9BACT</name>
<keyword evidence="3" id="KW-1185">Reference proteome</keyword>
<evidence type="ECO:0000313" key="2">
    <source>
        <dbReference type="EMBL" id="QDS88956.1"/>
    </source>
</evidence>
<reference evidence="2 3" key="1">
    <citation type="submission" date="2019-02" db="EMBL/GenBank/DDBJ databases">
        <title>Deep-cultivation of Planctomycetes and their phenomic and genomic characterization uncovers novel biology.</title>
        <authorList>
            <person name="Wiegand S."/>
            <person name="Jogler M."/>
            <person name="Boedeker C."/>
            <person name="Pinto D."/>
            <person name="Vollmers J."/>
            <person name="Rivas-Marin E."/>
            <person name="Kohn T."/>
            <person name="Peeters S.H."/>
            <person name="Heuer A."/>
            <person name="Rast P."/>
            <person name="Oberbeckmann S."/>
            <person name="Bunk B."/>
            <person name="Jeske O."/>
            <person name="Meyerdierks A."/>
            <person name="Storesund J.E."/>
            <person name="Kallscheuer N."/>
            <person name="Luecker S."/>
            <person name="Lage O.M."/>
            <person name="Pohl T."/>
            <person name="Merkel B.J."/>
            <person name="Hornburger P."/>
            <person name="Mueller R.-W."/>
            <person name="Bruemmer F."/>
            <person name="Labrenz M."/>
            <person name="Spormann A.M."/>
            <person name="Op den Camp H."/>
            <person name="Overmann J."/>
            <person name="Amann R."/>
            <person name="Jetten M.S.M."/>
            <person name="Mascher T."/>
            <person name="Medema M.H."/>
            <person name="Devos D.P."/>
            <person name="Kaster A.-K."/>
            <person name="Ovreas L."/>
            <person name="Rohde M."/>
            <person name="Galperin M.Y."/>
            <person name="Jogler C."/>
        </authorList>
    </citation>
    <scope>NUCLEOTIDE SEQUENCE [LARGE SCALE GENOMIC DNA]</scope>
    <source>
        <strain evidence="2 3">EC9</strain>
    </source>
</reference>
<evidence type="ECO:0000259" key="1">
    <source>
        <dbReference type="Pfam" id="PF07811"/>
    </source>
</evidence>
<gene>
    <name evidence="2" type="ORF">EC9_31520</name>
</gene>
<dbReference type="KEGG" id="ruv:EC9_31520"/>
<dbReference type="RefSeq" id="WP_145346526.1">
    <property type="nucleotide sequence ID" value="NZ_CP036261.1"/>
</dbReference>
<sequence>MKFQHQRRLRFERRGRQGAVTVEMAFCIPILLFLFVASADVIRYNLLRNMVAQAAYEGARTALVQGATIAEVQGAVDDTITAFNPRLSYDVTIDPATLPTLAATIRVTVDCDLSSDGWIVMGKFLDSQISHSIEIQNQ</sequence>
<dbReference type="Proteomes" id="UP000319557">
    <property type="component" value="Chromosome"/>
</dbReference>
<evidence type="ECO:0000313" key="3">
    <source>
        <dbReference type="Proteomes" id="UP000319557"/>
    </source>
</evidence>
<feature type="domain" description="TadE-like" evidence="1">
    <location>
        <begin position="18"/>
        <end position="60"/>
    </location>
</feature>
<dbReference type="OrthoDB" id="277222at2"/>
<dbReference type="AlphaFoldDB" id="A0A517M261"/>
<proteinExistence type="predicted"/>
<dbReference type="EMBL" id="CP036261">
    <property type="protein sequence ID" value="QDS88956.1"/>
    <property type="molecule type" value="Genomic_DNA"/>
</dbReference>